<accession>A0AAW8Q109</accession>
<evidence type="ECO:0000313" key="1">
    <source>
        <dbReference type="EMBL" id="MDS1821279.1"/>
    </source>
</evidence>
<reference evidence="1" key="1">
    <citation type="submission" date="2023-06" db="EMBL/GenBank/DDBJ databases">
        <title>Genomic Diversity of Vibrio spp. and Metagenomic Analysis of Pathogens in Florida Gulf Coastal Waters Following Hurricane Ian.</title>
        <authorList>
            <person name="Brumfield K.D."/>
        </authorList>
    </citation>
    <scope>NUCLEOTIDE SEQUENCE</scope>
    <source>
        <strain evidence="1">WBS2B-138</strain>
    </source>
</reference>
<dbReference type="Proteomes" id="UP001253193">
    <property type="component" value="Unassembled WGS sequence"/>
</dbReference>
<name>A0AAW8Q109_VIBPH</name>
<protein>
    <submittedName>
        <fullName evidence="1">Uncharacterized protein</fullName>
    </submittedName>
</protein>
<organism evidence="1 2">
    <name type="scientific">Vibrio parahaemolyticus</name>
    <dbReference type="NCBI Taxonomy" id="670"/>
    <lineage>
        <taxon>Bacteria</taxon>
        <taxon>Pseudomonadati</taxon>
        <taxon>Pseudomonadota</taxon>
        <taxon>Gammaproteobacteria</taxon>
        <taxon>Vibrionales</taxon>
        <taxon>Vibrionaceae</taxon>
        <taxon>Vibrio</taxon>
    </lineage>
</organism>
<gene>
    <name evidence="1" type="ORF">QX249_11445</name>
</gene>
<dbReference type="AlphaFoldDB" id="A0AAW8Q109"/>
<sequence length="270" mass="30771">MKNLNHKKIIQLSKKGGCNPPTYVDALYSATYLALEAHFAVSPIDTNILYQIYDEDCGVKNEIDGLGLGDSLSESMVVEITSESKYDGLTKEQWELEAYIFAQDSIVILFEKTFDLDLDDSDFVTPKSNRSYIGEMRLDGFFQYLNSIPNLLKFTRKNKSNIGNPAPESLYLLDKLQSIDFINSLKEFPVRHQESTLTHTQVNTIKENLSGDHGFSFGDCQLQISMLGYDKRNPLGSDLKEVLARKIIRYLTDSEEINLKNKARMIWKVK</sequence>
<proteinExistence type="predicted"/>
<dbReference type="RefSeq" id="WP_311020153.1">
    <property type="nucleotide sequence ID" value="NZ_JAUHGG010000003.1"/>
</dbReference>
<dbReference type="EMBL" id="JAUHGG010000003">
    <property type="protein sequence ID" value="MDS1821279.1"/>
    <property type="molecule type" value="Genomic_DNA"/>
</dbReference>
<evidence type="ECO:0000313" key="2">
    <source>
        <dbReference type="Proteomes" id="UP001253193"/>
    </source>
</evidence>
<comment type="caution">
    <text evidence="1">The sequence shown here is derived from an EMBL/GenBank/DDBJ whole genome shotgun (WGS) entry which is preliminary data.</text>
</comment>